<dbReference type="AlphaFoldDB" id="A0A147EZH1"/>
<dbReference type="InterPro" id="IPR043519">
    <property type="entry name" value="NT_sf"/>
</dbReference>
<proteinExistence type="predicted"/>
<comment type="caution">
    <text evidence="1">The sequence shown here is derived from an EMBL/GenBank/DDBJ whole genome shotgun (WGS) entry which is preliminary data.</text>
</comment>
<evidence type="ECO:0000313" key="2">
    <source>
        <dbReference type="Proteomes" id="UP000075025"/>
    </source>
</evidence>
<organism evidence="1 2">
    <name type="scientific">Microbacterium testaceum</name>
    <name type="common">Aureobacterium testaceum</name>
    <name type="synonym">Brevibacterium testaceum</name>
    <dbReference type="NCBI Taxonomy" id="2033"/>
    <lineage>
        <taxon>Bacteria</taxon>
        <taxon>Bacillati</taxon>
        <taxon>Actinomycetota</taxon>
        <taxon>Actinomycetes</taxon>
        <taxon>Micrococcales</taxon>
        <taxon>Microbacteriaceae</taxon>
        <taxon>Microbacterium</taxon>
    </lineage>
</organism>
<dbReference type="EMBL" id="LDRT01000023">
    <property type="protein sequence ID" value="KTR95866.1"/>
    <property type="molecule type" value="Genomic_DNA"/>
</dbReference>
<dbReference type="Proteomes" id="UP000075025">
    <property type="component" value="Unassembled WGS sequence"/>
</dbReference>
<evidence type="ECO:0000313" key="1">
    <source>
        <dbReference type="EMBL" id="KTR95866.1"/>
    </source>
</evidence>
<reference evidence="1 2" key="1">
    <citation type="journal article" date="2016" name="Front. Microbiol.">
        <title>Genomic Resource of Rice Seed Associated Bacteria.</title>
        <authorList>
            <person name="Midha S."/>
            <person name="Bansal K."/>
            <person name="Sharma S."/>
            <person name="Kumar N."/>
            <person name="Patil P.P."/>
            <person name="Chaudhry V."/>
            <person name="Patil P.B."/>
        </authorList>
    </citation>
    <scope>NUCLEOTIDE SEQUENCE [LARGE SCALE GENOMIC DNA]</scope>
    <source>
        <strain evidence="1 2">NS220</strain>
    </source>
</reference>
<gene>
    <name evidence="1" type="ORF">NS220_04580</name>
</gene>
<accession>A0A147EZH1</accession>
<dbReference type="InterPro" id="IPR007344">
    <property type="entry name" value="GrpB/CoaE"/>
</dbReference>
<sequence>MPGLAAKPLIDLQLRISPLPAEGDLGARLHPLGYMRARGSRPNSAGVDRDLPRGSVEVDPRVWEKHLLWNEDAQAILHVRRADSPWGLYTVWFRDWLRANPDARSHYEAVKRNLSAQQIGKADYDDYTRAKTAFFDEVQGEFEAWAAINR</sequence>
<dbReference type="PANTHER" id="PTHR34822:SF1">
    <property type="entry name" value="GRPB FAMILY PROTEIN"/>
    <property type="match status" value="1"/>
</dbReference>
<name>A0A147EZH1_MICTE</name>
<dbReference type="Pfam" id="PF04229">
    <property type="entry name" value="GrpB"/>
    <property type="match status" value="1"/>
</dbReference>
<dbReference type="Gene3D" id="3.30.460.10">
    <property type="entry name" value="Beta Polymerase, domain 2"/>
    <property type="match status" value="1"/>
</dbReference>
<dbReference type="SUPFAM" id="SSF81301">
    <property type="entry name" value="Nucleotidyltransferase"/>
    <property type="match status" value="1"/>
</dbReference>
<protein>
    <recommendedName>
        <fullName evidence="3">GrpB family protein</fullName>
    </recommendedName>
</protein>
<dbReference type="PATRIC" id="fig|2033.6.peg.1766"/>
<dbReference type="PANTHER" id="PTHR34822">
    <property type="entry name" value="GRPB DOMAIN PROTEIN (AFU_ORTHOLOGUE AFUA_1G01530)"/>
    <property type="match status" value="1"/>
</dbReference>
<evidence type="ECO:0008006" key="3">
    <source>
        <dbReference type="Google" id="ProtNLM"/>
    </source>
</evidence>